<dbReference type="CDD" id="cd06850">
    <property type="entry name" value="biotinyl_domain"/>
    <property type="match status" value="1"/>
</dbReference>
<name>A0A833H2X5_9LEPT</name>
<accession>A0A833H2X5</accession>
<comment type="caution">
    <text evidence="4">The sequence shown here is derived from an EMBL/GenBank/DDBJ whole genome shotgun (WGS) entry which is preliminary data.</text>
</comment>
<protein>
    <submittedName>
        <fullName evidence="4">HlyD family efflux transporter periplasmic adaptor subunit</fullName>
    </submittedName>
</protein>
<dbReference type="InterPro" id="IPR050465">
    <property type="entry name" value="UPF0194_transport"/>
</dbReference>
<evidence type="ECO:0000256" key="2">
    <source>
        <dbReference type="ARBA" id="ARBA00023054"/>
    </source>
</evidence>
<comment type="subcellular location">
    <subcellularLocation>
        <location evidence="1">Cell envelope</location>
    </subcellularLocation>
</comment>
<keyword evidence="3" id="KW-0472">Membrane</keyword>
<dbReference type="GO" id="GO:0030313">
    <property type="term" value="C:cell envelope"/>
    <property type="evidence" value="ECO:0007669"/>
    <property type="project" value="UniProtKB-SubCell"/>
</dbReference>
<sequence length="271" mass="29898">MIDWRIMTALLHRYRWHALIAAGILITVVLTVAFFRINGEMVSPRRGAITEAVYALGTVKSDHVFKIKAAIPMAVKKVAVAEGDRVRQGQTLLVSDSGTAFKAPFDGTVTSLTVNPGELVVTGMQLLVLQDLTRLHVEYSLDQESALRVRPGQKVELSFESIRGQRSTGVVDRIYPNEGQFVVRVIVDDLPDEVLPDMTADTAIEVARKENVLLIPLAAIKNGGVRRKRDGRTQRIQVKLGVINGEWGELIEGDIVETDLLSVPERKPAEN</sequence>
<dbReference type="PANTHER" id="PTHR32347">
    <property type="entry name" value="EFFLUX SYSTEM COMPONENT YKNX-RELATED"/>
    <property type="match status" value="1"/>
</dbReference>
<keyword evidence="2" id="KW-0175">Coiled coil</keyword>
<dbReference type="AlphaFoldDB" id="A0A833H2X5"/>
<reference evidence="4 5" key="1">
    <citation type="submission" date="2019-10" db="EMBL/GenBank/DDBJ databases">
        <title>Extracellular Electron Transfer in a Candidatus Methanoperedens spp. Enrichment Culture.</title>
        <authorList>
            <person name="Berger S."/>
            <person name="Rangel Shaw D."/>
            <person name="Berben T."/>
            <person name="In 'T Zandt M."/>
            <person name="Frank J."/>
            <person name="Reimann J."/>
            <person name="Jetten M.S.M."/>
            <person name="Welte C.U."/>
        </authorList>
    </citation>
    <scope>NUCLEOTIDE SEQUENCE [LARGE SCALE GENOMIC DNA]</scope>
    <source>
        <strain evidence="4">SB12</strain>
    </source>
</reference>
<keyword evidence="3" id="KW-0812">Transmembrane</keyword>
<dbReference type="Gene3D" id="2.40.50.100">
    <property type="match status" value="1"/>
</dbReference>
<dbReference type="PANTHER" id="PTHR32347:SF23">
    <property type="entry name" value="BLL5650 PROTEIN"/>
    <property type="match status" value="1"/>
</dbReference>
<dbReference type="EMBL" id="WBUI01000005">
    <property type="protein sequence ID" value="KAB2933530.1"/>
    <property type="molecule type" value="Genomic_DNA"/>
</dbReference>
<organism evidence="4 5">
    <name type="scientific">Leptonema illini</name>
    <dbReference type="NCBI Taxonomy" id="183"/>
    <lineage>
        <taxon>Bacteria</taxon>
        <taxon>Pseudomonadati</taxon>
        <taxon>Spirochaetota</taxon>
        <taxon>Spirochaetia</taxon>
        <taxon>Leptospirales</taxon>
        <taxon>Leptospiraceae</taxon>
        <taxon>Leptonema</taxon>
    </lineage>
</organism>
<dbReference type="Proteomes" id="UP000460298">
    <property type="component" value="Unassembled WGS sequence"/>
</dbReference>
<dbReference type="InterPro" id="IPR011053">
    <property type="entry name" value="Single_hybrid_motif"/>
</dbReference>
<dbReference type="SUPFAM" id="SSF51230">
    <property type="entry name" value="Single hybrid motif"/>
    <property type="match status" value="1"/>
</dbReference>
<evidence type="ECO:0000313" key="5">
    <source>
        <dbReference type="Proteomes" id="UP000460298"/>
    </source>
</evidence>
<evidence type="ECO:0000256" key="3">
    <source>
        <dbReference type="SAM" id="Phobius"/>
    </source>
</evidence>
<proteinExistence type="predicted"/>
<dbReference type="Gene3D" id="2.40.30.170">
    <property type="match status" value="1"/>
</dbReference>
<feature type="transmembrane region" description="Helical" evidence="3">
    <location>
        <begin position="16"/>
        <end position="37"/>
    </location>
</feature>
<gene>
    <name evidence="4" type="ORF">F9K24_06680</name>
</gene>
<keyword evidence="3" id="KW-1133">Transmembrane helix</keyword>
<evidence type="ECO:0000256" key="1">
    <source>
        <dbReference type="ARBA" id="ARBA00004196"/>
    </source>
</evidence>
<evidence type="ECO:0000313" key="4">
    <source>
        <dbReference type="EMBL" id="KAB2933530.1"/>
    </source>
</evidence>